<evidence type="ECO:0000256" key="1">
    <source>
        <dbReference type="ARBA" id="ARBA00005564"/>
    </source>
</evidence>
<organism evidence="3 4">
    <name type="scientific">Youxingia wuxianensis</name>
    <dbReference type="NCBI Taxonomy" id="2763678"/>
    <lineage>
        <taxon>Bacteria</taxon>
        <taxon>Bacillati</taxon>
        <taxon>Bacillota</taxon>
        <taxon>Clostridia</taxon>
        <taxon>Eubacteriales</taxon>
        <taxon>Oscillospiraceae</taxon>
        <taxon>Youxingia</taxon>
    </lineage>
</organism>
<dbReference type="GO" id="GO:0005829">
    <property type="term" value="C:cytosol"/>
    <property type="evidence" value="ECO:0007669"/>
    <property type="project" value="TreeGrafter"/>
</dbReference>
<dbReference type="InterPro" id="IPR011048">
    <property type="entry name" value="Haem_d1_sf"/>
</dbReference>
<dbReference type="InterPro" id="IPR019405">
    <property type="entry name" value="Lactonase_7-beta_prop"/>
</dbReference>
<dbReference type="GO" id="GO:0017057">
    <property type="term" value="F:6-phosphogluconolactonase activity"/>
    <property type="evidence" value="ECO:0007669"/>
    <property type="project" value="TreeGrafter"/>
</dbReference>
<proteinExistence type="inferred from homology"/>
<feature type="region of interest" description="Disordered" evidence="2">
    <location>
        <begin position="149"/>
        <end position="169"/>
    </location>
</feature>
<evidence type="ECO:0000313" key="4">
    <source>
        <dbReference type="Proteomes" id="UP000623678"/>
    </source>
</evidence>
<dbReference type="InterPro" id="IPR050282">
    <property type="entry name" value="Cycloisomerase_2"/>
</dbReference>
<accession>A0A926IGI6</accession>
<name>A0A926IGI6_9FIRM</name>
<dbReference type="PANTHER" id="PTHR30344">
    <property type="entry name" value="6-PHOSPHOGLUCONOLACTONASE-RELATED"/>
    <property type="match status" value="1"/>
</dbReference>
<dbReference type="RefSeq" id="WP_262394696.1">
    <property type="nucleotide sequence ID" value="NZ_JACRTD010000003.1"/>
</dbReference>
<dbReference type="Gene3D" id="2.130.10.10">
    <property type="entry name" value="YVTN repeat-like/Quinoprotein amine dehydrogenase"/>
    <property type="match status" value="1"/>
</dbReference>
<dbReference type="Proteomes" id="UP000623678">
    <property type="component" value="Unassembled WGS sequence"/>
</dbReference>
<gene>
    <name evidence="3" type="ORF">H8705_04865</name>
</gene>
<dbReference type="Pfam" id="PF10282">
    <property type="entry name" value="Lactonase"/>
    <property type="match status" value="1"/>
</dbReference>
<keyword evidence="4" id="KW-1185">Reference proteome</keyword>
<dbReference type="AlphaFoldDB" id="A0A926IGI6"/>
<dbReference type="PANTHER" id="PTHR30344:SF1">
    <property type="entry name" value="6-PHOSPHOGLUCONOLACTONASE"/>
    <property type="match status" value="1"/>
</dbReference>
<protein>
    <submittedName>
        <fullName evidence="3">Lactonase family protein</fullName>
    </submittedName>
</protein>
<evidence type="ECO:0000256" key="2">
    <source>
        <dbReference type="SAM" id="MobiDB-lite"/>
    </source>
</evidence>
<reference evidence="3" key="1">
    <citation type="submission" date="2020-08" db="EMBL/GenBank/DDBJ databases">
        <title>Genome public.</title>
        <authorList>
            <person name="Liu C."/>
            <person name="Sun Q."/>
        </authorList>
    </citation>
    <scope>NUCLEOTIDE SEQUENCE</scope>
    <source>
        <strain evidence="3">NSJ-64</strain>
    </source>
</reference>
<sequence>MTNKVNFYIGTYTQPILFGTGEVMCGKGEGIYQVEMDLDTGRLTQTGLIKNVDNPSYLNLSQTQKTIYVVNELKEYGGIESGSVSAFSVDPDTGNLTLLSRQPTYGTDPCHVAVSPQDSHIVASNFMSGSICLYPILPDGGLGKAAQFIQHHGSGPDPRRQRGPHAHSATFDKSGKYVLVPDLGIDKVMIYQFDPQKNSLTPASPYQAAPGAGPRYCEFHPSLDICYLINELASSISVLEWSNETGALRHLQTLSTLQEGKKTENICADLHITRDGEFLFGSNRGDDTIAMYHLEPDGRMEYLMNVSTAGKTPRNFIIDPTDRYVIAANQDSDNLVVFALDKQRGRLDKVSELSIPTPVCIRIACESSKQVKPVEESQLAAGENLRLHMA</sequence>
<comment type="similarity">
    <text evidence="1">Belongs to the cycloisomerase 2 family.</text>
</comment>
<dbReference type="InterPro" id="IPR015943">
    <property type="entry name" value="WD40/YVTN_repeat-like_dom_sf"/>
</dbReference>
<dbReference type="EMBL" id="JACRTD010000003">
    <property type="protein sequence ID" value="MBC8584909.1"/>
    <property type="molecule type" value="Genomic_DNA"/>
</dbReference>
<evidence type="ECO:0000313" key="3">
    <source>
        <dbReference type="EMBL" id="MBC8584909.1"/>
    </source>
</evidence>
<comment type="caution">
    <text evidence="3">The sequence shown here is derived from an EMBL/GenBank/DDBJ whole genome shotgun (WGS) entry which is preliminary data.</text>
</comment>
<dbReference type="SUPFAM" id="SSF51004">
    <property type="entry name" value="C-terminal (heme d1) domain of cytochrome cd1-nitrite reductase"/>
    <property type="match status" value="1"/>
</dbReference>